<gene>
    <name evidence="1" type="ORF">R7226_12210</name>
</gene>
<evidence type="ECO:0000313" key="2">
    <source>
        <dbReference type="Proteomes" id="UP001284601"/>
    </source>
</evidence>
<dbReference type="EMBL" id="JAWSTH010000027">
    <property type="protein sequence ID" value="MDW5595107.1"/>
    <property type="molecule type" value="Genomic_DNA"/>
</dbReference>
<organism evidence="1 2">
    <name type="scientific">Conexibacter stalactiti</name>
    <dbReference type="NCBI Taxonomy" id="1940611"/>
    <lineage>
        <taxon>Bacteria</taxon>
        <taxon>Bacillati</taxon>
        <taxon>Actinomycetota</taxon>
        <taxon>Thermoleophilia</taxon>
        <taxon>Solirubrobacterales</taxon>
        <taxon>Conexibacteraceae</taxon>
        <taxon>Conexibacter</taxon>
    </lineage>
</organism>
<dbReference type="Proteomes" id="UP001284601">
    <property type="component" value="Unassembled WGS sequence"/>
</dbReference>
<keyword evidence="2" id="KW-1185">Reference proteome</keyword>
<reference evidence="2" key="1">
    <citation type="submission" date="2023-07" db="EMBL/GenBank/DDBJ databases">
        <title>Conexibacter stalactiti sp. nov., isolated from stalactites in a lava cave and emended description of the genus Conexibacter.</title>
        <authorList>
            <person name="Lee S.D."/>
        </authorList>
    </citation>
    <scope>NUCLEOTIDE SEQUENCE [LARGE SCALE GENOMIC DNA]</scope>
    <source>
        <strain evidence="2">KCTC 39840</strain>
    </source>
</reference>
<accession>A0ABU4HPA9</accession>
<protein>
    <submittedName>
        <fullName evidence="1">Uncharacterized protein</fullName>
    </submittedName>
</protein>
<proteinExistence type="predicted"/>
<dbReference type="RefSeq" id="WP_318597442.1">
    <property type="nucleotide sequence ID" value="NZ_JAWSTH010000027.1"/>
</dbReference>
<sequence length="314" mass="35019">MPEQFDAILSAEATQELEVLHQILEEGIDQGWFFRANETELLIPSPSMQEEFCGLIGTREAVKLQNDDPWSENDPEVIPIEGEQAGWSVLTQRCDLLRSYCIEPLVEVARTYVVEGDAARAAKTNSPRLIALAEAESGLWVVDLRQRAWLPKHNLLTQSDLRPAISGKARKRFRLRLGQRYWRDPVPDDVAAKLQGPLRNIVKASTARVRKLSSFSMWLGQRADDGRTIVIAVAEDERLDEAEEDWNGIVALLGERQPDAHATIEPEQSGVFSPEDISLGIGWSRSSLTLTRSRIADVQEGIMPSPLSSPSGED</sequence>
<comment type="caution">
    <text evidence="1">The sequence shown here is derived from an EMBL/GenBank/DDBJ whole genome shotgun (WGS) entry which is preliminary data.</text>
</comment>
<evidence type="ECO:0000313" key="1">
    <source>
        <dbReference type="EMBL" id="MDW5595107.1"/>
    </source>
</evidence>
<name>A0ABU4HPA9_9ACTN</name>